<proteinExistence type="predicted"/>
<keyword evidence="3" id="KW-1185">Reference proteome</keyword>
<dbReference type="Pfam" id="PF13472">
    <property type="entry name" value="Lipase_GDSL_2"/>
    <property type="match status" value="1"/>
</dbReference>
<accession>A0A6I2GGI0</accession>
<evidence type="ECO:0000259" key="1">
    <source>
        <dbReference type="Pfam" id="PF13472"/>
    </source>
</evidence>
<evidence type="ECO:0000313" key="3">
    <source>
        <dbReference type="Proteomes" id="UP000430975"/>
    </source>
</evidence>
<dbReference type="GO" id="GO:0004622">
    <property type="term" value="F:phosphatidylcholine lysophospholipase activity"/>
    <property type="evidence" value="ECO:0007669"/>
    <property type="project" value="TreeGrafter"/>
</dbReference>
<reference evidence="2 3" key="1">
    <citation type="submission" date="2019-11" db="EMBL/GenBank/DDBJ databases">
        <title>Characterisation of Fundicoccus ignavus gen. nov. sp. nov., a novel genus of the family Aerococcaceae isolated from bulk tank milk.</title>
        <authorList>
            <person name="Siebert A."/>
            <person name="Huptas C."/>
            <person name="Wenning M."/>
            <person name="Scherer S."/>
            <person name="Doll E.V."/>
        </authorList>
    </citation>
    <scope>NUCLEOTIDE SEQUENCE [LARGE SCALE GENOMIC DNA]</scope>
    <source>
        <strain evidence="2 3">WS4759</strain>
    </source>
</reference>
<comment type="caution">
    <text evidence="2">The sequence shown here is derived from an EMBL/GenBank/DDBJ whole genome shotgun (WGS) entry which is preliminary data.</text>
</comment>
<evidence type="ECO:0000313" key="2">
    <source>
        <dbReference type="EMBL" id="MRI84611.1"/>
    </source>
</evidence>
<dbReference type="PANTHER" id="PTHR30383">
    <property type="entry name" value="THIOESTERASE 1/PROTEASE 1/LYSOPHOSPHOLIPASE L1"/>
    <property type="match status" value="1"/>
</dbReference>
<protein>
    <recommendedName>
        <fullName evidence="1">SGNH hydrolase-type esterase domain-containing protein</fullName>
    </recommendedName>
</protein>
<dbReference type="CDD" id="cd00229">
    <property type="entry name" value="SGNH_hydrolase"/>
    <property type="match status" value="1"/>
</dbReference>
<dbReference type="InterPro" id="IPR051532">
    <property type="entry name" value="Ester_Hydrolysis_Enzymes"/>
</dbReference>
<dbReference type="AlphaFoldDB" id="A0A6I2GGI0"/>
<feature type="domain" description="SGNH hydrolase-type esterase" evidence="1">
    <location>
        <begin position="97"/>
        <end position="254"/>
    </location>
</feature>
<dbReference type="Gene3D" id="3.40.50.1110">
    <property type="entry name" value="SGNH hydrolase"/>
    <property type="match status" value="1"/>
</dbReference>
<name>A0A6I2GGI0_9LACT</name>
<dbReference type="PANTHER" id="PTHR30383:SF5">
    <property type="entry name" value="SGNH HYDROLASE-TYPE ESTERASE DOMAIN-CONTAINING PROTEIN"/>
    <property type="match status" value="1"/>
</dbReference>
<gene>
    <name evidence="2" type="ORF">GIY09_01705</name>
</gene>
<dbReference type="InterPro" id="IPR036514">
    <property type="entry name" value="SGNH_hydro_sf"/>
</dbReference>
<dbReference type="InterPro" id="IPR013830">
    <property type="entry name" value="SGNH_hydro"/>
</dbReference>
<dbReference type="Proteomes" id="UP000430975">
    <property type="component" value="Unassembled WGS sequence"/>
</dbReference>
<dbReference type="EMBL" id="WJQS01000001">
    <property type="protein sequence ID" value="MRI84611.1"/>
    <property type="molecule type" value="Genomic_DNA"/>
</dbReference>
<organism evidence="2 3">
    <name type="scientific">Fundicoccus ignavus</name>
    <dbReference type="NCBI Taxonomy" id="2664442"/>
    <lineage>
        <taxon>Bacteria</taxon>
        <taxon>Bacillati</taxon>
        <taxon>Bacillota</taxon>
        <taxon>Bacilli</taxon>
        <taxon>Lactobacillales</taxon>
        <taxon>Aerococcaceae</taxon>
        <taxon>Fundicoccus</taxon>
    </lineage>
</organism>
<sequence>MFHKKIIDSDHAFERFRINYFLPQEVEGISPAAQLAQNEYLGEYINRRIYSGEPVKIKLIGDSKLAGLKTTGYEIPVNGTVIFTDPINGTVHRESSINGNGWAHRFERYLNTNFPSVSVDRWGIGGTSTKWWNERIRSVTANEDIVIVDLGTNDRYEVTGVEGFRSDLTDFLDYTKSISNQVIVMVPSPATSESDIGKVFPQKEVSRIVREVAVEMGLPLTSNYDNIMDYIYKTRVPFSELMADGTHPNDLGQDVIWRGVQSALTLFDFDDFVNVDSLDRRVVHNAEPNGYVPADSPNKFKPGRIYINLVYGSSATSGIPGTGVRSGVMVTNFVHHQDGFGYQEYHLHNKNIVYRRYNTLDGEWSA</sequence>
<dbReference type="SUPFAM" id="SSF52266">
    <property type="entry name" value="SGNH hydrolase"/>
    <property type="match status" value="1"/>
</dbReference>